<sequence length="192" mass="22335">MMRLDHLPNQRKDEKVILFLRRHWITNTRLVTAAIFFIGAPLAAGLTVYADEIQTWYEHPLLGPLFATVAIIYFLAVWLFAFMEFTDFYLDTWIVTNERVINIEQKGLFSRIASELPLDAVQDVTSDVQGVIRTMLDYGDVVIQTAGQMKQFHFKEISKPEKIKEQIIHVVEDNRERKRQEMTSSAQTKTLE</sequence>
<proteinExistence type="predicted"/>
<dbReference type="EMBL" id="LCMS01000002">
    <property type="protein sequence ID" value="KKU41646.1"/>
    <property type="molecule type" value="Genomic_DNA"/>
</dbReference>
<feature type="transmembrane region" description="Helical" evidence="1">
    <location>
        <begin position="61"/>
        <end position="82"/>
    </location>
</feature>
<dbReference type="InterPro" id="IPR005182">
    <property type="entry name" value="YdbS-like_PH"/>
</dbReference>
<dbReference type="PANTHER" id="PTHR37938:SF1">
    <property type="entry name" value="BLL0215 PROTEIN"/>
    <property type="match status" value="1"/>
</dbReference>
<evidence type="ECO:0000259" key="2">
    <source>
        <dbReference type="Pfam" id="PF03703"/>
    </source>
</evidence>
<dbReference type="STRING" id="1618994.UX57_C0002G0015"/>
<accession>A0A0G1Q9C8</accession>
<dbReference type="Proteomes" id="UP000034795">
    <property type="component" value="Unassembled WGS sequence"/>
</dbReference>
<dbReference type="PANTHER" id="PTHR37938">
    <property type="entry name" value="BLL0215 PROTEIN"/>
    <property type="match status" value="1"/>
</dbReference>
<dbReference type="AlphaFoldDB" id="A0A0G1Q9C8"/>
<name>A0A0G1Q9C8_9BACT</name>
<comment type="caution">
    <text evidence="3">The sequence shown here is derived from an EMBL/GenBank/DDBJ whole genome shotgun (WGS) entry which is preliminary data.</text>
</comment>
<keyword evidence="1" id="KW-1133">Transmembrane helix</keyword>
<protein>
    <recommendedName>
        <fullName evidence="2">YdbS-like PH domain-containing protein</fullName>
    </recommendedName>
</protein>
<evidence type="ECO:0000313" key="3">
    <source>
        <dbReference type="EMBL" id="KKU41646.1"/>
    </source>
</evidence>
<organism evidence="3 4">
    <name type="scientific">Candidatus Uhrbacteria bacterium GW2011_GWE2_46_68</name>
    <dbReference type="NCBI Taxonomy" id="1618994"/>
    <lineage>
        <taxon>Bacteria</taxon>
        <taxon>Candidatus Uhriibacteriota</taxon>
    </lineage>
</organism>
<feature type="domain" description="YdbS-like PH" evidence="2">
    <location>
        <begin position="92"/>
        <end position="167"/>
    </location>
</feature>
<gene>
    <name evidence="3" type="ORF">UX57_C0002G0015</name>
</gene>
<evidence type="ECO:0000313" key="4">
    <source>
        <dbReference type="Proteomes" id="UP000034795"/>
    </source>
</evidence>
<keyword evidence="1" id="KW-0472">Membrane</keyword>
<reference evidence="3 4" key="1">
    <citation type="journal article" date="2015" name="Nature">
        <title>rRNA introns, odd ribosomes, and small enigmatic genomes across a large radiation of phyla.</title>
        <authorList>
            <person name="Brown C.T."/>
            <person name="Hug L.A."/>
            <person name="Thomas B.C."/>
            <person name="Sharon I."/>
            <person name="Castelle C.J."/>
            <person name="Singh A."/>
            <person name="Wilkins M.J."/>
            <person name="Williams K.H."/>
            <person name="Banfield J.F."/>
        </authorList>
    </citation>
    <scope>NUCLEOTIDE SEQUENCE [LARGE SCALE GENOMIC DNA]</scope>
</reference>
<evidence type="ECO:0000256" key="1">
    <source>
        <dbReference type="SAM" id="Phobius"/>
    </source>
</evidence>
<keyword evidence="1" id="KW-0812">Transmembrane</keyword>
<feature type="transmembrane region" description="Helical" evidence="1">
    <location>
        <begin position="30"/>
        <end position="49"/>
    </location>
</feature>
<dbReference type="Pfam" id="PF03703">
    <property type="entry name" value="bPH_2"/>
    <property type="match status" value="1"/>
</dbReference>